<dbReference type="Proteomes" id="UP000008064">
    <property type="component" value="Unassembled WGS sequence"/>
</dbReference>
<evidence type="ECO:0008006" key="16">
    <source>
        <dbReference type="Google" id="ProtNLM"/>
    </source>
</evidence>
<evidence type="ECO:0000256" key="8">
    <source>
        <dbReference type="ARBA" id="ARBA00022989"/>
    </source>
</evidence>
<dbReference type="OrthoDB" id="1470350at2759"/>
<dbReference type="GeneID" id="18817944"/>
<keyword evidence="8 14" id="KW-1133">Transmembrane helix</keyword>
<keyword evidence="5 13" id="KW-0349">Heme</keyword>
<keyword evidence="11" id="KW-0503">Monooxygenase</keyword>
<reference evidence="15" key="1">
    <citation type="submission" date="2011-04" db="EMBL/GenBank/DDBJ databases">
        <title>Evolution of plant cell wall degrading machinery underlies the functional diversity of forest fungi.</title>
        <authorList>
            <consortium name="US DOE Joint Genome Institute (JGI-PGF)"/>
            <person name="Eastwood D.C."/>
            <person name="Floudas D."/>
            <person name="Binder M."/>
            <person name="Majcherczyk A."/>
            <person name="Schneider P."/>
            <person name="Aerts A."/>
            <person name="Asiegbu F.O."/>
            <person name="Baker S.E."/>
            <person name="Barry K."/>
            <person name="Bendiksby M."/>
            <person name="Blumentritt M."/>
            <person name="Coutinho P.M."/>
            <person name="Cullen D."/>
            <person name="Cullen D."/>
            <person name="Gathman A."/>
            <person name="Goodell B."/>
            <person name="Henrissat B."/>
            <person name="Ihrmark K."/>
            <person name="Kauserud H."/>
            <person name="Kohler A."/>
            <person name="LaButti K."/>
            <person name="Lapidus A."/>
            <person name="Lavin J.L."/>
            <person name="Lee Y.-H."/>
            <person name="Lindquist E."/>
            <person name="Lilly W."/>
            <person name="Lucas S."/>
            <person name="Morin E."/>
            <person name="Murat C."/>
            <person name="Oguiza J.A."/>
            <person name="Park J."/>
            <person name="Pisabarro A.G."/>
            <person name="Riley R."/>
            <person name="Rosling A."/>
            <person name="Salamov A."/>
            <person name="Schmidt O."/>
            <person name="Schmutz J."/>
            <person name="Skrede I."/>
            <person name="Stenlid J."/>
            <person name="Wiebenga A."/>
            <person name="Xie X."/>
            <person name="Kues U."/>
            <person name="Hibbett D.S."/>
            <person name="Hoffmeister D."/>
            <person name="Hogberg N."/>
            <person name="Martin F."/>
            <person name="Grigoriev I.V."/>
            <person name="Watkinson S.C."/>
        </authorList>
    </citation>
    <scope>NUCLEOTIDE SEQUENCE</scope>
    <source>
        <strain evidence="15">S7.9</strain>
    </source>
</reference>
<comment type="pathway">
    <text evidence="3">Secondary metabolite biosynthesis; terpenoid biosynthesis.</text>
</comment>
<evidence type="ECO:0000256" key="11">
    <source>
        <dbReference type="ARBA" id="ARBA00023033"/>
    </source>
</evidence>
<comment type="cofactor">
    <cofactor evidence="1 13">
        <name>heme</name>
        <dbReference type="ChEBI" id="CHEBI:30413"/>
    </cofactor>
</comment>
<evidence type="ECO:0000256" key="2">
    <source>
        <dbReference type="ARBA" id="ARBA00004370"/>
    </source>
</evidence>
<evidence type="ECO:0000313" key="15">
    <source>
        <dbReference type="EMBL" id="EGO28837.1"/>
    </source>
</evidence>
<dbReference type="GO" id="GO:0020037">
    <property type="term" value="F:heme binding"/>
    <property type="evidence" value="ECO:0007669"/>
    <property type="project" value="InterPro"/>
</dbReference>
<evidence type="ECO:0000256" key="6">
    <source>
        <dbReference type="ARBA" id="ARBA00022692"/>
    </source>
</evidence>
<evidence type="ECO:0000256" key="7">
    <source>
        <dbReference type="ARBA" id="ARBA00022723"/>
    </source>
</evidence>
<dbReference type="Pfam" id="PF00067">
    <property type="entry name" value="p450"/>
    <property type="match status" value="2"/>
</dbReference>
<gene>
    <name evidence="15" type="ORF">SERLADRAFT_459672</name>
</gene>
<dbReference type="PANTHER" id="PTHR24305">
    <property type="entry name" value="CYTOCHROME P450"/>
    <property type="match status" value="1"/>
</dbReference>
<evidence type="ECO:0000256" key="10">
    <source>
        <dbReference type="ARBA" id="ARBA00023004"/>
    </source>
</evidence>
<keyword evidence="7 13" id="KW-0479">Metal-binding</keyword>
<feature type="transmembrane region" description="Helical" evidence="14">
    <location>
        <begin position="12"/>
        <end position="34"/>
    </location>
</feature>
<dbReference type="PRINTS" id="PR00385">
    <property type="entry name" value="P450"/>
</dbReference>
<dbReference type="RefSeq" id="XP_007315036.1">
    <property type="nucleotide sequence ID" value="XM_007314974.1"/>
</dbReference>
<keyword evidence="12 14" id="KW-0472">Membrane</keyword>
<dbReference type="InterPro" id="IPR050121">
    <property type="entry name" value="Cytochrome_P450_monoxygenase"/>
</dbReference>
<evidence type="ECO:0000256" key="5">
    <source>
        <dbReference type="ARBA" id="ARBA00022617"/>
    </source>
</evidence>
<keyword evidence="6 14" id="KW-0812">Transmembrane</keyword>
<evidence type="ECO:0000256" key="3">
    <source>
        <dbReference type="ARBA" id="ARBA00004721"/>
    </source>
</evidence>
<protein>
    <recommendedName>
        <fullName evidence="16">Monooxygenase</fullName>
    </recommendedName>
</protein>
<dbReference type="Gene3D" id="1.10.630.10">
    <property type="entry name" value="Cytochrome P450"/>
    <property type="match status" value="1"/>
</dbReference>
<evidence type="ECO:0000256" key="1">
    <source>
        <dbReference type="ARBA" id="ARBA00001971"/>
    </source>
</evidence>
<dbReference type="SUPFAM" id="SSF48264">
    <property type="entry name" value="Cytochrome P450"/>
    <property type="match status" value="1"/>
</dbReference>
<name>F8NKW8_SERL9</name>
<comment type="subcellular location">
    <subcellularLocation>
        <location evidence="2">Membrane</location>
    </subcellularLocation>
</comment>
<evidence type="ECO:0000256" key="14">
    <source>
        <dbReference type="SAM" id="Phobius"/>
    </source>
</evidence>
<dbReference type="GO" id="GO:0016020">
    <property type="term" value="C:membrane"/>
    <property type="evidence" value="ECO:0007669"/>
    <property type="project" value="UniProtKB-SubCell"/>
</dbReference>
<keyword evidence="9" id="KW-0560">Oxidoreductase</keyword>
<evidence type="ECO:0000256" key="9">
    <source>
        <dbReference type="ARBA" id="ARBA00023002"/>
    </source>
</evidence>
<sequence>MDTFSGVTSSHVFPRLFTFPTVVIFPPLVLSLIYRFALWALTPRALPGIPHYPVRPFGDIGRIIKHVKETGFRTTWFNVVSKELGPIAQVMLGPWNKSIVLSDIQEIEDILLRRAKEFDRSDDMVNRFHGFLPHGQIALKTDAEFKVHRRFLTPAMTQKYLSAMTPGMSWNARELYRFWDSKRGYLNNEAFDPTNDFELSITDTLSELTFGQSFGLIAEQRTYAGEKAAELKAKGVKIAPADIVGPSSELHESNNMLLKYAGLTINSLTPRLTHFLHSIRPSYRHAKSYVWKFLESKITEARVKAQTASVEDANCVVDLIAGLEKQDGLKDVKMPMEEFTDELFTYMIGGTETTAVALRWVVKLLAAHPDVQRRLHDELISAGIPSALDEDAPLTTFADVSSDKTPYLEAIANEVLRFCKLANITTREALCDTVILGHPIPKGTTVFFTITGTSFSETHRAKEIHASLDPVRSKTSIRRFRYWGDDAEKFVPERWIDAEGKFDGRAGPNLAFSTGPRGCYGQKLAMLDLKLYLAILGATFFLDKIPKSLDGWDINEGLTLSPKQSYVVLKRWSEVA</sequence>
<dbReference type="GO" id="GO:0005506">
    <property type="term" value="F:iron ion binding"/>
    <property type="evidence" value="ECO:0007669"/>
    <property type="project" value="InterPro"/>
</dbReference>
<evidence type="ECO:0000256" key="12">
    <source>
        <dbReference type="ARBA" id="ARBA00023136"/>
    </source>
</evidence>
<dbReference type="InterPro" id="IPR001128">
    <property type="entry name" value="Cyt_P450"/>
</dbReference>
<dbReference type="GO" id="GO:0004497">
    <property type="term" value="F:monooxygenase activity"/>
    <property type="evidence" value="ECO:0007669"/>
    <property type="project" value="UniProtKB-KW"/>
</dbReference>
<dbReference type="KEGG" id="sla:SERLADRAFT_459672"/>
<dbReference type="PRINTS" id="PR00463">
    <property type="entry name" value="EP450I"/>
</dbReference>
<dbReference type="EMBL" id="GL945430">
    <property type="protein sequence ID" value="EGO28837.1"/>
    <property type="molecule type" value="Genomic_DNA"/>
</dbReference>
<keyword evidence="10 13" id="KW-0408">Iron</keyword>
<organism>
    <name type="scientific">Serpula lacrymans var. lacrymans (strain S7.9)</name>
    <name type="common">Dry rot fungus</name>
    <dbReference type="NCBI Taxonomy" id="578457"/>
    <lineage>
        <taxon>Eukaryota</taxon>
        <taxon>Fungi</taxon>
        <taxon>Dikarya</taxon>
        <taxon>Basidiomycota</taxon>
        <taxon>Agaricomycotina</taxon>
        <taxon>Agaricomycetes</taxon>
        <taxon>Agaricomycetidae</taxon>
        <taxon>Boletales</taxon>
        <taxon>Coniophorineae</taxon>
        <taxon>Serpulaceae</taxon>
        <taxon>Serpula</taxon>
    </lineage>
</organism>
<dbReference type="InterPro" id="IPR002401">
    <property type="entry name" value="Cyt_P450_E_grp-I"/>
</dbReference>
<dbReference type="InterPro" id="IPR036396">
    <property type="entry name" value="Cyt_P450_sf"/>
</dbReference>
<dbReference type="HOGENOM" id="CLU_025001_1_0_1"/>
<dbReference type="AlphaFoldDB" id="F8NKW8"/>
<evidence type="ECO:0000256" key="4">
    <source>
        <dbReference type="ARBA" id="ARBA00010617"/>
    </source>
</evidence>
<proteinExistence type="inferred from homology"/>
<dbReference type="PANTHER" id="PTHR24305:SF166">
    <property type="entry name" value="CYTOCHROME P450 12A4, MITOCHONDRIAL-RELATED"/>
    <property type="match status" value="1"/>
</dbReference>
<feature type="binding site" description="axial binding residue" evidence="13">
    <location>
        <position position="519"/>
    </location>
    <ligand>
        <name>heme</name>
        <dbReference type="ChEBI" id="CHEBI:30413"/>
    </ligand>
    <ligandPart>
        <name>Fe</name>
        <dbReference type="ChEBI" id="CHEBI:18248"/>
    </ligandPart>
</feature>
<dbReference type="GO" id="GO:0016705">
    <property type="term" value="F:oxidoreductase activity, acting on paired donors, with incorporation or reduction of molecular oxygen"/>
    <property type="evidence" value="ECO:0007669"/>
    <property type="project" value="InterPro"/>
</dbReference>
<evidence type="ECO:0000256" key="13">
    <source>
        <dbReference type="PIRSR" id="PIRSR602401-1"/>
    </source>
</evidence>
<accession>F8NKW8</accession>
<comment type="similarity">
    <text evidence="4">Belongs to the cytochrome P450 family.</text>
</comment>